<feature type="transmembrane region" description="Helical" evidence="6">
    <location>
        <begin position="455"/>
        <end position="475"/>
    </location>
</feature>
<dbReference type="OrthoDB" id="3357846at2759"/>
<feature type="transmembrane region" description="Helical" evidence="6">
    <location>
        <begin position="221"/>
        <end position="240"/>
    </location>
</feature>
<dbReference type="InterPro" id="IPR011701">
    <property type="entry name" value="MFS"/>
</dbReference>
<dbReference type="GO" id="GO:0005886">
    <property type="term" value="C:plasma membrane"/>
    <property type="evidence" value="ECO:0007669"/>
    <property type="project" value="TreeGrafter"/>
</dbReference>
<feature type="transmembrane region" description="Helical" evidence="6">
    <location>
        <begin position="416"/>
        <end position="435"/>
    </location>
</feature>
<feature type="transmembrane region" description="Helical" evidence="6">
    <location>
        <begin position="252"/>
        <end position="272"/>
    </location>
</feature>
<feature type="transmembrane region" description="Helical" evidence="6">
    <location>
        <begin position="591"/>
        <end position="610"/>
    </location>
</feature>
<dbReference type="FunFam" id="1.20.1250.20:FF:000011">
    <property type="entry name" value="MFS multidrug transporter, putative"/>
    <property type="match status" value="1"/>
</dbReference>
<dbReference type="GeneID" id="24108851"/>
<keyword evidence="9" id="KW-1185">Reference proteome</keyword>
<dbReference type="InterPro" id="IPR020846">
    <property type="entry name" value="MFS_dom"/>
</dbReference>
<accession>R9PD24</accession>
<evidence type="ECO:0000313" key="8">
    <source>
        <dbReference type="EMBL" id="GAC95985.1"/>
    </source>
</evidence>
<feature type="region of interest" description="Disordered" evidence="5">
    <location>
        <begin position="1"/>
        <end position="21"/>
    </location>
</feature>
<organism evidence="8 9">
    <name type="scientific">Pseudozyma hubeiensis (strain SY62)</name>
    <name type="common">Yeast</name>
    <dbReference type="NCBI Taxonomy" id="1305764"/>
    <lineage>
        <taxon>Eukaryota</taxon>
        <taxon>Fungi</taxon>
        <taxon>Dikarya</taxon>
        <taxon>Basidiomycota</taxon>
        <taxon>Ustilaginomycotina</taxon>
        <taxon>Ustilaginomycetes</taxon>
        <taxon>Ustilaginales</taxon>
        <taxon>Ustilaginaceae</taxon>
        <taxon>Pseudozyma</taxon>
    </lineage>
</organism>
<name>R9PD24_PSEHS</name>
<gene>
    <name evidence="8" type="ORF">PHSY_003563</name>
</gene>
<evidence type="ECO:0000256" key="1">
    <source>
        <dbReference type="ARBA" id="ARBA00004141"/>
    </source>
</evidence>
<feature type="transmembrane region" description="Helical" evidence="6">
    <location>
        <begin position="310"/>
        <end position="333"/>
    </location>
</feature>
<dbReference type="HOGENOM" id="CLU_008455_11_1_1"/>
<feature type="transmembrane region" description="Helical" evidence="6">
    <location>
        <begin position="339"/>
        <end position="359"/>
    </location>
</feature>
<dbReference type="STRING" id="1305764.R9PD24"/>
<dbReference type="EMBL" id="DF238799">
    <property type="protein sequence ID" value="GAC95985.1"/>
    <property type="molecule type" value="Genomic_DNA"/>
</dbReference>
<feature type="transmembrane region" description="Helical" evidence="6">
    <location>
        <begin position="523"/>
        <end position="550"/>
    </location>
</feature>
<dbReference type="eggNOG" id="KOG0255">
    <property type="taxonomic scope" value="Eukaryota"/>
</dbReference>
<dbReference type="PANTHER" id="PTHR23502">
    <property type="entry name" value="MAJOR FACILITATOR SUPERFAMILY"/>
    <property type="match status" value="1"/>
</dbReference>
<feature type="transmembrane region" description="Helical" evidence="6">
    <location>
        <begin position="278"/>
        <end position="298"/>
    </location>
</feature>
<keyword evidence="3 6" id="KW-1133">Transmembrane helix</keyword>
<dbReference type="Proteomes" id="UP000014071">
    <property type="component" value="Unassembled WGS sequence"/>
</dbReference>
<dbReference type="InterPro" id="IPR036259">
    <property type="entry name" value="MFS_trans_sf"/>
</dbReference>
<reference evidence="9" key="1">
    <citation type="journal article" date="2013" name="Genome Announc.">
        <title>Draft genome sequence of the basidiomycetous yeast-like fungus Pseudozyma hubeiensis SY62, which produces an abundant amount of the biosurfactant mannosylerythritol lipids.</title>
        <authorList>
            <person name="Konishi M."/>
            <person name="Hatada Y."/>
            <person name="Horiuchi J."/>
        </authorList>
    </citation>
    <scope>NUCLEOTIDE SEQUENCE [LARGE SCALE GENOMIC DNA]</scope>
    <source>
        <strain evidence="9">SY62</strain>
    </source>
</reference>
<feature type="domain" description="Major facilitator superfamily (MFS) profile" evidence="7">
    <location>
        <begin position="181"/>
        <end position="627"/>
    </location>
</feature>
<protein>
    <submittedName>
        <fullName evidence="8">Cycloheximide resistance protein</fullName>
    </submittedName>
</protein>
<feature type="transmembrane region" description="Helical" evidence="6">
    <location>
        <begin position="557"/>
        <end position="579"/>
    </location>
</feature>
<dbReference type="Pfam" id="PF07690">
    <property type="entry name" value="MFS_1"/>
    <property type="match status" value="1"/>
</dbReference>
<evidence type="ECO:0000256" key="5">
    <source>
        <dbReference type="SAM" id="MobiDB-lite"/>
    </source>
</evidence>
<keyword evidence="2 6" id="KW-0812">Transmembrane</keyword>
<keyword evidence="4 6" id="KW-0472">Membrane</keyword>
<evidence type="ECO:0000313" key="9">
    <source>
        <dbReference type="Proteomes" id="UP000014071"/>
    </source>
</evidence>
<dbReference type="Gene3D" id="1.20.1250.20">
    <property type="entry name" value="MFS general substrate transporter like domains"/>
    <property type="match status" value="1"/>
</dbReference>
<dbReference type="PANTHER" id="PTHR23502:SF23">
    <property type="entry name" value="FLUCONAZOLE RESISTANCE PROTEIN 1"/>
    <property type="match status" value="1"/>
</dbReference>
<evidence type="ECO:0000256" key="4">
    <source>
        <dbReference type="ARBA" id="ARBA00023136"/>
    </source>
</evidence>
<evidence type="ECO:0000256" key="6">
    <source>
        <dbReference type="SAM" id="Phobius"/>
    </source>
</evidence>
<evidence type="ECO:0000256" key="2">
    <source>
        <dbReference type="ARBA" id="ARBA00022692"/>
    </source>
</evidence>
<sequence length="627" mass="68214">MAKGIKRPHLIDDPFHHRSSSSSILSPSFPFILRNHAHTMTSALATAWVGTLLNQASSGKLFPRPDQRSDFVVPSSLVSGTASSSAHISETATLCESCPEKSKSAIPQDSTNLHDVGGVDIEAALTQAQGTDTVARVVSNANEKLSSTSSKSNTSDDRIIVGWYGDDDPENPRNWSSRKKAFVTFLIGLLTFGVYSGSAIYTPSIPGVMQEFHVNLTQATLGLSLFVLGYGIGPMALSPLSEIPAIGRNWTYIPSMIIFVIFNIVASLAPNYSTLMAMRFWTGFFGSPALATGGASIADMYEGVGVAFPIAIWAVGAVCGPVLGPVIGGFSAMNLNWRWPLWLLTILSGVTTIVLALLLPETFEGHILLQRAKRLRALTGNTRLRAQSELDQQATTVLAITKEALLRPLIISIEPVVFFSSLLLGLAYSCFYLFFEAYPIVFIQMHHFNLGESGLPFLGLAVSGVVTLFGYLWYLKKFFNPRFLAKAQKGIIIPEDRISIALFASFFVPVAMFGFGWTSREDIHWIVPIIFSALLLPGVFLLFQSLLVYLPMSYPKYAASVLAANALIRSTMAAAFPLFGHALFKNLGVGGGSSLLGGIFAFLILPLWGLQRYGHLLRKHSKYAHVY</sequence>
<proteinExistence type="predicted"/>
<evidence type="ECO:0000259" key="7">
    <source>
        <dbReference type="PROSITE" id="PS50850"/>
    </source>
</evidence>
<feature type="transmembrane region" description="Helical" evidence="6">
    <location>
        <begin position="496"/>
        <end position="517"/>
    </location>
</feature>
<feature type="transmembrane region" description="Helical" evidence="6">
    <location>
        <begin position="181"/>
        <end position="201"/>
    </location>
</feature>
<dbReference type="RefSeq" id="XP_012189572.1">
    <property type="nucleotide sequence ID" value="XM_012334182.1"/>
</dbReference>
<evidence type="ECO:0000256" key="3">
    <source>
        <dbReference type="ARBA" id="ARBA00022989"/>
    </source>
</evidence>
<dbReference type="SUPFAM" id="SSF103473">
    <property type="entry name" value="MFS general substrate transporter"/>
    <property type="match status" value="1"/>
</dbReference>
<comment type="subcellular location">
    <subcellularLocation>
        <location evidence="1">Membrane</location>
        <topology evidence="1">Multi-pass membrane protein</topology>
    </subcellularLocation>
</comment>
<dbReference type="GO" id="GO:1990961">
    <property type="term" value="P:xenobiotic detoxification by transmembrane export across the plasma membrane"/>
    <property type="evidence" value="ECO:0007669"/>
    <property type="project" value="TreeGrafter"/>
</dbReference>
<dbReference type="PROSITE" id="PS50850">
    <property type="entry name" value="MFS"/>
    <property type="match status" value="1"/>
</dbReference>
<dbReference type="CDD" id="cd17323">
    <property type="entry name" value="MFS_Tpo1_MDR_like"/>
    <property type="match status" value="1"/>
</dbReference>
<dbReference type="GO" id="GO:0015244">
    <property type="term" value="F:fluconazole transmembrane transporter activity"/>
    <property type="evidence" value="ECO:0007669"/>
    <property type="project" value="TreeGrafter"/>
</dbReference>
<dbReference type="AlphaFoldDB" id="R9PD24"/>